<feature type="compositionally biased region" description="Polar residues" evidence="7">
    <location>
        <begin position="140"/>
        <end position="158"/>
    </location>
</feature>
<accession>A0A7M7SUH0</accession>
<keyword evidence="10" id="KW-1185">Reference proteome</keyword>
<evidence type="ECO:0000313" key="10">
    <source>
        <dbReference type="Proteomes" id="UP000007110"/>
    </source>
</evidence>
<dbReference type="InterPro" id="IPR021656">
    <property type="entry name" value="C2-C2_1"/>
</dbReference>
<feature type="region of interest" description="Disordered" evidence="7">
    <location>
        <begin position="1"/>
        <end position="36"/>
    </location>
</feature>
<comment type="similarity">
    <text evidence="2">Belongs to the RPGRIP1 family.</text>
</comment>
<dbReference type="PANTHER" id="PTHR14240">
    <property type="entry name" value="RETINITIS PIGMENTOSA GTPASE REGULATOR-INTERACTING PROTEIN"/>
    <property type="match status" value="1"/>
</dbReference>
<dbReference type="FunFam" id="2.60.40.150:FF:000073">
    <property type="entry name" value="protein fantom isoform X1"/>
    <property type="match status" value="1"/>
</dbReference>
<keyword evidence="5" id="KW-0966">Cell projection</keyword>
<dbReference type="InterPro" id="IPR031139">
    <property type="entry name" value="RPGRIP1_fam"/>
</dbReference>
<dbReference type="InterPro" id="IPR035892">
    <property type="entry name" value="C2_domain_sf"/>
</dbReference>
<feature type="compositionally biased region" description="Basic and acidic residues" evidence="7">
    <location>
        <begin position="1082"/>
        <end position="1093"/>
    </location>
</feature>
<feature type="compositionally biased region" description="Pro residues" evidence="7">
    <location>
        <begin position="933"/>
        <end position="949"/>
    </location>
</feature>
<evidence type="ECO:0000256" key="2">
    <source>
        <dbReference type="ARBA" id="ARBA00006042"/>
    </source>
</evidence>
<dbReference type="GeneID" id="585739"/>
<keyword evidence="3 6" id="KW-0175">Coiled coil</keyword>
<feature type="compositionally biased region" description="Basic and acidic residues" evidence="7">
    <location>
        <begin position="1131"/>
        <end position="1142"/>
    </location>
</feature>
<dbReference type="Pfam" id="PF11618">
    <property type="entry name" value="C2-C2_1"/>
    <property type="match status" value="1"/>
</dbReference>
<feature type="domain" description="C2" evidence="8">
    <location>
        <begin position="779"/>
        <end position="901"/>
    </location>
</feature>
<dbReference type="GO" id="GO:0005856">
    <property type="term" value="C:cytoskeleton"/>
    <property type="evidence" value="ECO:0007669"/>
    <property type="project" value="UniProtKB-ARBA"/>
</dbReference>
<dbReference type="Pfam" id="PF18111">
    <property type="entry name" value="RPGR1_C"/>
    <property type="match status" value="1"/>
</dbReference>
<dbReference type="EnsemblMetazoa" id="XM_030976243">
    <property type="protein sequence ID" value="XP_030832103"/>
    <property type="gene ID" value="LOC585739"/>
</dbReference>
<sequence>MDSDSVDDYPVRDTGAGRSAYDDKVSEQKRSQQRRAVAKISREELEDQYLRLHDENLILKRHARKQEEKIKKMATKLLRLVQDNKKKDGETGAGGTGARRKGGRDIETDELIQEQQQRIRDVEKHCEAYKKKLMVAKQQLATQSQRRTPYNHVQSRINTGMPKPPGDGVQRNLRVQGNRAGSATPRSIRNDVLPRYGHSLLEEARAENERLNEEIDNLHENCQILDQEKEILMEQIRIKELDHEEVLLRLKEQMSAGQRHTAKSNIQENVDMIKLQREVKEKSQKLAALEAQYATLQENLHTVKTSHDAVIAEMEDLNRKLHQSQAKSLTLQTELKQGSNLQRNISELQERITDTENEKDILREANEKLLNSAFDAERERQYRANEKQLKLQIAQLEATLKGDLNDKNTLLDKLNEEREEYEKLQKENRDMQVKYYAVRKQLEELQEKMKFFTKESAVDWNEMEEALILVKKRKERGTQDLDFLEKVDDEINRDMKIQMGGLQAEHADTVNELEKTRNMLLLQNKINRDYKQEVDSSTRRLEDYKQEYETKLDEYAQLLDIRAARIKKLERQMKDVAYGTKQFKMADIAPDEGDYEEVDESIKLERGQNLMEIHIEKISFSKEGLRELGDNEPATFATYEFFEFELQSTPVVKGDKPVFKFTSQYRVTVDDFFLHHLMKGATTLEVHQAIGTEFRTIAACQLKFRDLLDKPQGRIHGSAQLVGVESGRTDVIYGTVEFWVRLRVPMDQALRLFRERVKALGYMASNQRNTQQALSNLKQTGEEPPTRDRDENINELTVKVIRCSDVKARREGIQPNPYIIYRFFDFNDHDTTTVRSSNTPEINDMQTYPVPVTPDLDRYLRTETLDFYVFDDTDPEDTAYLGVAKVPLISLVNNKPMKGTFELRNNEGANGTIDVMIRWQYTYMAPKVIHTPQKPPVPSSSTAPKPPTTRPLSAKAPVPMGRSPKPPSAPPTAPPTGPPSMPPSGPPQPKERIARPSPAPRGLDMTPTRDKPPLKPVASSTPSSSAPERRNSRDRLNNTGPFLPQVQEAKKKGPKKIPATEEEKEISLTPPVISVTPPTPQKGEKETKQERANQRRRSSITKPQEAEQREDETALEVPEVEEGDSVDDLEREIAGEMERQEKEEQEEEKFGAETPAAADEEDDDNDLVAQELQKEFNEDTTQIGKTEMYEDTMFGDAAAPDEENDFDESSIEEDVDIPEPDDDEEEEEEGEPGVAKNESIISSDSESVIMPSTPSRPVSVMANEDTIIINIAQLTIDQDAALITDDSLHRLFIEYQFLGIAQEELETPFSLPKPGPNGPFELSYNFHKVIHIDGDMTKRNYLADFLRPDHSEQGRLRFTVVSEPPDEFQEDGDCIEVGYAYVDLRALLEEGRDLTDTDIEVVNVHDESQPVGSLGVTVWCVAALRAIQREVEASRAEEEEGQDIDTDEEA</sequence>
<feature type="coiled-coil region" evidence="6">
    <location>
        <begin position="527"/>
        <end position="572"/>
    </location>
</feature>
<comment type="subcellular location">
    <subcellularLocation>
        <location evidence="1">Cell projection</location>
        <location evidence="1">Cilium</location>
    </subcellularLocation>
</comment>
<dbReference type="OrthoDB" id="2133912at2759"/>
<dbReference type="GO" id="GO:1905515">
    <property type="term" value="P:non-motile cilium assembly"/>
    <property type="evidence" value="ECO:0000318"/>
    <property type="project" value="GO_Central"/>
</dbReference>
<dbReference type="Proteomes" id="UP000007110">
    <property type="component" value="Unassembled WGS sequence"/>
</dbReference>
<dbReference type="PANTHER" id="PTHR14240:SF1">
    <property type="entry name" value="PROTEIN FANTOM-RELATED"/>
    <property type="match status" value="1"/>
</dbReference>
<feature type="region of interest" description="Disordered" evidence="7">
    <location>
        <begin position="140"/>
        <end position="169"/>
    </location>
</feature>
<dbReference type="Pfam" id="PF00168">
    <property type="entry name" value="C2"/>
    <property type="match status" value="1"/>
</dbReference>
<evidence type="ECO:0000256" key="7">
    <source>
        <dbReference type="SAM" id="MobiDB-lite"/>
    </source>
</evidence>
<feature type="coiled-coil region" evidence="6">
    <location>
        <begin position="272"/>
        <end position="455"/>
    </location>
</feature>
<proteinExistence type="inferred from homology"/>
<dbReference type="OMA" id="IEMYRPA"/>
<dbReference type="RefSeq" id="XP_030832104.1">
    <property type="nucleotide sequence ID" value="XM_030976244.1"/>
</dbReference>
<feature type="coiled-coil region" evidence="6">
    <location>
        <begin position="201"/>
        <end position="235"/>
    </location>
</feature>
<dbReference type="Gene3D" id="2.60.40.150">
    <property type="entry name" value="C2 domain"/>
    <property type="match status" value="3"/>
</dbReference>
<dbReference type="SUPFAM" id="SSF49562">
    <property type="entry name" value="C2 domain (Calcium/lipid-binding domain, CaLB)"/>
    <property type="match status" value="2"/>
</dbReference>
<evidence type="ECO:0000256" key="3">
    <source>
        <dbReference type="ARBA" id="ARBA00023054"/>
    </source>
</evidence>
<dbReference type="CTD" id="23322"/>
<dbReference type="InParanoid" id="A0A7M7SUH0"/>
<feature type="region of interest" description="Disordered" evidence="7">
    <location>
        <begin position="1197"/>
        <end position="1257"/>
    </location>
</feature>
<feature type="compositionally biased region" description="Acidic residues" evidence="7">
    <location>
        <begin position="1108"/>
        <end position="1130"/>
    </location>
</feature>
<evidence type="ECO:0000256" key="6">
    <source>
        <dbReference type="SAM" id="Coils"/>
    </source>
</evidence>
<dbReference type="GO" id="GO:0035869">
    <property type="term" value="C:ciliary transition zone"/>
    <property type="evidence" value="ECO:0000318"/>
    <property type="project" value="GO_Central"/>
</dbReference>
<dbReference type="FunCoup" id="A0A7M7SUH0">
    <property type="interactions" value="230"/>
</dbReference>
<evidence type="ECO:0000259" key="8">
    <source>
        <dbReference type="PROSITE" id="PS50004"/>
    </source>
</evidence>
<reference evidence="9" key="2">
    <citation type="submission" date="2021-01" db="UniProtKB">
        <authorList>
            <consortium name="EnsemblMetazoa"/>
        </authorList>
    </citation>
    <scope>IDENTIFICATION</scope>
</reference>
<organism evidence="9 10">
    <name type="scientific">Strongylocentrotus purpuratus</name>
    <name type="common">Purple sea urchin</name>
    <dbReference type="NCBI Taxonomy" id="7668"/>
    <lineage>
        <taxon>Eukaryota</taxon>
        <taxon>Metazoa</taxon>
        <taxon>Echinodermata</taxon>
        <taxon>Eleutherozoa</taxon>
        <taxon>Echinozoa</taxon>
        <taxon>Echinoidea</taxon>
        <taxon>Euechinoidea</taxon>
        <taxon>Echinacea</taxon>
        <taxon>Camarodonta</taxon>
        <taxon>Echinidea</taxon>
        <taxon>Strongylocentrotidae</taxon>
        <taxon>Strongylocentrotus</taxon>
    </lineage>
</organism>
<keyword evidence="4" id="KW-0969">Cilium</keyword>
<dbReference type="EnsemblMetazoa" id="XM_030976244">
    <property type="protein sequence ID" value="XP_030832104"/>
    <property type="gene ID" value="LOC585739"/>
</dbReference>
<dbReference type="RefSeq" id="XP_030832103.1">
    <property type="nucleotide sequence ID" value="XM_030976243.1"/>
</dbReference>
<feature type="region of interest" description="Disordered" evidence="7">
    <location>
        <begin position="82"/>
        <end position="107"/>
    </location>
</feature>
<feature type="compositionally biased region" description="Low complexity" evidence="7">
    <location>
        <begin position="1232"/>
        <end position="1247"/>
    </location>
</feature>
<dbReference type="PROSITE" id="PS50004">
    <property type="entry name" value="C2"/>
    <property type="match status" value="1"/>
</dbReference>
<evidence type="ECO:0000256" key="1">
    <source>
        <dbReference type="ARBA" id="ARBA00004138"/>
    </source>
</evidence>
<name>A0A7M7SUH0_STRPU</name>
<feature type="compositionally biased region" description="Acidic residues" evidence="7">
    <location>
        <begin position="1199"/>
        <end position="1231"/>
    </location>
</feature>
<evidence type="ECO:0000256" key="4">
    <source>
        <dbReference type="ARBA" id="ARBA00023069"/>
    </source>
</evidence>
<reference evidence="10" key="1">
    <citation type="submission" date="2015-02" db="EMBL/GenBank/DDBJ databases">
        <title>Genome sequencing for Strongylocentrotus purpuratus.</title>
        <authorList>
            <person name="Murali S."/>
            <person name="Liu Y."/>
            <person name="Vee V."/>
            <person name="English A."/>
            <person name="Wang M."/>
            <person name="Skinner E."/>
            <person name="Han Y."/>
            <person name="Muzny D.M."/>
            <person name="Worley K.C."/>
            <person name="Gibbs R.A."/>
        </authorList>
    </citation>
    <scope>NUCLEOTIDE SEQUENCE</scope>
</reference>
<dbReference type="KEGG" id="spu:585739"/>
<feature type="compositionally biased region" description="Basic and acidic residues" evidence="7">
    <location>
        <begin position="20"/>
        <end position="30"/>
    </location>
</feature>
<feature type="compositionally biased region" description="Basic and acidic residues" evidence="7">
    <location>
        <begin position="1027"/>
        <end position="1036"/>
    </location>
</feature>
<dbReference type="SMART" id="SM00239">
    <property type="entry name" value="C2"/>
    <property type="match status" value="1"/>
</dbReference>
<evidence type="ECO:0000256" key="5">
    <source>
        <dbReference type="ARBA" id="ARBA00023273"/>
    </source>
</evidence>
<dbReference type="CDD" id="cd00030">
    <property type="entry name" value="C2"/>
    <property type="match status" value="1"/>
</dbReference>
<evidence type="ECO:0000313" key="9">
    <source>
        <dbReference type="EnsemblMetazoa" id="XP_030832103"/>
    </source>
</evidence>
<protein>
    <recommendedName>
        <fullName evidence="8">C2 domain-containing protein</fullName>
    </recommendedName>
</protein>
<feature type="region of interest" description="Disordered" evidence="7">
    <location>
        <begin position="930"/>
        <end position="1164"/>
    </location>
</feature>
<dbReference type="InterPro" id="IPR000008">
    <property type="entry name" value="C2_dom"/>
</dbReference>
<feature type="compositionally biased region" description="Pro residues" evidence="7">
    <location>
        <begin position="964"/>
        <end position="988"/>
    </location>
</feature>
<dbReference type="InterPro" id="IPR041091">
    <property type="entry name" value="RPGRIP1_C"/>
</dbReference>